<evidence type="ECO:0000256" key="1">
    <source>
        <dbReference type="ARBA" id="ARBA00006432"/>
    </source>
</evidence>
<evidence type="ECO:0000256" key="4">
    <source>
        <dbReference type="ARBA" id="ARBA00022840"/>
    </source>
</evidence>
<dbReference type="InterPro" id="IPR025110">
    <property type="entry name" value="AMP-bd_C"/>
</dbReference>
<protein>
    <submittedName>
        <fullName evidence="6">Acyl-CoA synthetase (AMP-forming)/AMP-acid ligase II</fullName>
    </submittedName>
</protein>
<dbReference type="GO" id="GO:0004321">
    <property type="term" value="F:fatty-acyl-CoA synthase activity"/>
    <property type="evidence" value="ECO:0007669"/>
    <property type="project" value="TreeGrafter"/>
</dbReference>
<dbReference type="EMBL" id="JACHGN010000007">
    <property type="protein sequence ID" value="MBB5133833.1"/>
    <property type="molecule type" value="Genomic_DNA"/>
</dbReference>
<feature type="domain" description="AMP-binding enzyme C-terminal" evidence="5">
    <location>
        <begin position="1"/>
        <end position="67"/>
    </location>
</feature>
<evidence type="ECO:0000256" key="2">
    <source>
        <dbReference type="ARBA" id="ARBA00022598"/>
    </source>
</evidence>
<sequence>MEHPAVSLVAVIGVPHPSHGQEIKAVIVKAAGHEDDILAWGKDQFASYKYPRIVEFRTSLPMTSTGKILKRRLS</sequence>
<keyword evidence="7" id="KW-1185">Reference proteome</keyword>
<dbReference type="InterPro" id="IPR051087">
    <property type="entry name" value="Mitochondrial_ACSM"/>
</dbReference>
<dbReference type="InterPro" id="IPR045851">
    <property type="entry name" value="AMP-bd_C_sf"/>
</dbReference>
<proteinExistence type="inferred from homology"/>
<comment type="caution">
    <text evidence="6">The sequence shown here is derived from an EMBL/GenBank/DDBJ whole genome shotgun (WGS) entry which is preliminary data.</text>
</comment>
<name>A0A840P7E5_9ACTN</name>
<evidence type="ECO:0000259" key="5">
    <source>
        <dbReference type="Pfam" id="PF13193"/>
    </source>
</evidence>
<dbReference type="GO" id="GO:0015645">
    <property type="term" value="F:fatty acid ligase activity"/>
    <property type="evidence" value="ECO:0007669"/>
    <property type="project" value="TreeGrafter"/>
</dbReference>
<dbReference type="GO" id="GO:0006633">
    <property type="term" value="P:fatty acid biosynthetic process"/>
    <property type="evidence" value="ECO:0007669"/>
    <property type="project" value="TreeGrafter"/>
</dbReference>
<keyword evidence="3" id="KW-0547">Nucleotide-binding</keyword>
<dbReference type="Proteomes" id="UP000578449">
    <property type="component" value="Unassembled WGS sequence"/>
</dbReference>
<evidence type="ECO:0000313" key="7">
    <source>
        <dbReference type="Proteomes" id="UP000578449"/>
    </source>
</evidence>
<dbReference type="SUPFAM" id="SSF56801">
    <property type="entry name" value="Acetyl-CoA synthetase-like"/>
    <property type="match status" value="1"/>
</dbReference>
<evidence type="ECO:0000313" key="6">
    <source>
        <dbReference type="EMBL" id="MBB5133833.1"/>
    </source>
</evidence>
<keyword evidence="2 6" id="KW-0436">Ligase</keyword>
<accession>A0A840P7E5</accession>
<organism evidence="6 7">
    <name type="scientific">Thermocatellispora tengchongensis</name>
    <dbReference type="NCBI Taxonomy" id="1073253"/>
    <lineage>
        <taxon>Bacteria</taxon>
        <taxon>Bacillati</taxon>
        <taxon>Actinomycetota</taxon>
        <taxon>Actinomycetes</taxon>
        <taxon>Streptosporangiales</taxon>
        <taxon>Streptosporangiaceae</taxon>
        <taxon>Thermocatellispora</taxon>
    </lineage>
</organism>
<dbReference type="GO" id="GO:0005524">
    <property type="term" value="F:ATP binding"/>
    <property type="evidence" value="ECO:0007669"/>
    <property type="project" value="UniProtKB-KW"/>
</dbReference>
<comment type="similarity">
    <text evidence="1">Belongs to the ATP-dependent AMP-binding enzyme family.</text>
</comment>
<keyword evidence="4" id="KW-0067">ATP-binding</keyword>
<dbReference type="Pfam" id="PF13193">
    <property type="entry name" value="AMP-binding_C"/>
    <property type="match status" value="1"/>
</dbReference>
<dbReference type="Gene3D" id="3.30.300.30">
    <property type="match status" value="1"/>
</dbReference>
<dbReference type="AlphaFoldDB" id="A0A840P7E5"/>
<dbReference type="GO" id="GO:0006637">
    <property type="term" value="P:acyl-CoA metabolic process"/>
    <property type="evidence" value="ECO:0007669"/>
    <property type="project" value="TreeGrafter"/>
</dbReference>
<dbReference type="PANTHER" id="PTHR43605">
    <property type="entry name" value="ACYL-COENZYME A SYNTHETASE"/>
    <property type="match status" value="1"/>
</dbReference>
<evidence type="ECO:0000256" key="3">
    <source>
        <dbReference type="ARBA" id="ARBA00022741"/>
    </source>
</evidence>
<reference evidence="6 7" key="1">
    <citation type="submission" date="2020-08" db="EMBL/GenBank/DDBJ databases">
        <title>Genomic Encyclopedia of Type Strains, Phase IV (KMG-IV): sequencing the most valuable type-strain genomes for metagenomic binning, comparative biology and taxonomic classification.</title>
        <authorList>
            <person name="Goeker M."/>
        </authorList>
    </citation>
    <scope>NUCLEOTIDE SEQUENCE [LARGE SCALE GENOMIC DNA]</scope>
    <source>
        <strain evidence="6 7">DSM 45615</strain>
    </source>
</reference>
<dbReference type="PANTHER" id="PTHR43605:SF10">
    <property type="entry name" value="ACYL-COA SYNTHETASE MEDIUM CHAIN FAMILY MEMBER 3"/>
    <property type="match status" value="1"/>
</dbReference>
<gene>
    <name evidence="6" type="ORF">HNP84_003559</name>
</gene>